<dbReference type="HOGENOM" id="CLU_3304049_0_0_6"/>
<name>C1DPD0_AZOVD</name>
<proteinExistence type="predicted"/>
<protein>
    <submittedName>
        <fullName evidence="1">Uncharacterized protein</fullName>
    </submittedName>
</protein>
<dbReference type="EnsemblBacteria" id="ACO77362">
    <property type="protein sequence ID" value="ACO77362"/>
    <property type="gene ID" value="Avin_11330"/>
</dbReference>
<evidence type="ECO:0000313" key="1">
    <source>
        <dbReference type="EMBL" id="ACO77362.1"/>
    </source>
</evidence>
<accession>C1DPD0</accession>
<organism evidence="1 2">
    <name type="scientific">Azotobacter vinelandii (strain DJ / ATCC BAA-1303)</name>
    <dbReference type="NCBI Taxonomy" id="322710"/>
    <lineage>
        <taxon>Bacteria</taxon>
        <taxon>Pseudomonadati</taxon>
        <taxon>Pseudomonadota</taxon>
        <taxon>Gammaproteobacteria</taxon>
        <taxon>Pseudomonadales</taxon>
        <taxon>Pseudomonadaceae</taxon>
        <taxon>Azotobacter</taxon>
    </lineage>
</organism>
<dbReference type="KEGG" id="avn:Avin_11330"/>
<dbReference type="EMBL" id="CP001157">
    <property type="protein sequence ID" value="ACO77362.1"/>
    <property type="molecule type" value="Genomic_DNA"/>
</dbReference>
<keyword evidence="2" id="KW-1185">Reference proteome</keyword>
<dbReference type="AlphaFoldDB" id="C1DPD0"/>
<dbReference type="Proteomes" id="UP000002424">
    <property type="component" value="Chromosome"/>
</dbReference>
<gene>
    <name evidence="1" type="ordered locus">Avin_11330</name>
</gene>
<reference evidence="1 2" key="1">
    <citation type="journal article" date="2009" name="J. Bacteriol.">
        <title>Genome sequence of Azotobacter vinelandii, an obligate aerobe specialized to support diverse anaerobic metabolic processes.</title>
        <authorList>
            <person name="Setubal J.C."/>
            <person name="dos Santos P."/>
            <person name="Goldman B.S."/>
            <person name="Ertesvag H."/>
            <person name="Espin G."/>
            <person name="Rubio L.M."/>
            <person name="Valla S."/>
            <person name="Almeida N.F."/>
            <person name="Balasubramanian D."/>
            <person name="Cromes L."/>
            <person name="Curatti L."/>
            <person name="Du Z."/>
            <person name="Godsy E."/>
            <person name="Goodner B."/>
            <person name="Hellner-Burris K."/>
            <person name="Hernandez J.A."/>
            <person name="Houmiel K."/>
            <person name="Imperial J."/>
            <person name="Kennedy C."/>
            <person name="Larson T.J."/>
            <person name="Latreille P."/>
            <person name="Ligon L.S."/>
            <person name="Lu J."/>
            <person name="Maerk M."/>
            <person name="Miller N.M."/>
            <person name="Norton S."/>
            <person name="O'Carroll I.P."/>
            <person name="Paulsen I."/>
            <person name="Raulfs E.C."/>
            <person name="Roemer R."/>
            <person name="Rosser J."/>
            <person name="Segura D."/>
            <person name="Slater S."/>
            <person name="Stricklin S.L."/>
            <person name="Studholme D.J."/>
            <person name="Sun J."/>
            <person name="Viana C.J."/>
            <person name="Wallin E."/>
            <person name="Wang B."/>
            <person name="Wheeler C."/>
            <person name="Zhu H."/>
            <person name="Dean D.R."/>
            <person name="Dixon R."/>
            <person name="Wood D."/>
        </authorList>
    </citation>
    <scope>NUCLEOTIDE SEQUENCE [LARGE SCALE GENOMIC DNA]</scope>
    <source>
        <strain evidence="2">DJ / ATCC BAA-1303</strain>
    </source>
</reference>
<evidence type="ECO:0000313" key="2">
    <source>
        <dbReference type="Proteomes" id="UP000002424"/>
    </source>
</evidence>
<sequence length="39" mass="4352">METGRSIVRRGKSTAWRRAIRHQLPATMHGPVSPVRAIA</sequence>